<sequence>MGRIEYGNFALTLQSAEATTGFAQLYESQGYDFYTYWDQANGFQPDSIHTPDVTPLAASIPTLQLFYDPAPVIAVAAQQTERIKFIYGSIDSVRRSPFIIAQTMLSLDNLTRGRTITMLGAGEQKQMKPYGYSRIGSHDKLVDTVNIIRRFLDSGGDPVSYEGRVWNLDRALMALQPYGETPPRMWIAGSSDEDLKLVGESGNGWTTIAPGFTEDDPEVFAQQVATLRKYAAEAGRDPDELDICISAVVCVTENEREMEALRDNPYLRWWGMMFLPNSDLYAKWGLGEHPMGANWMYARKCVPHWYDRAQAMDIIERTPREAVDRVSMNGTVEQVVEKLTPYTEHGATHVLLTNAAPIAGYADLGPELMAAMKANE</sequence>
<comment type="caution">
    <text evidence="3">The sequence shown here is derived from an EMBL/GenBank/DDBJ whole genome shotgun (WGS) entry which is preliminary data.</text>
</comment>
<evidence type="ECO:0000259" key="2">
    <source>
        <dbReference type="Pfam" id="PF00296"/>
    </source>
</evidence>
<dbReference type="Proteomes" id="UP000193529">
    <property type="component" value="Unassembled WGS sequence"/>
</dbReference>
<accession>A0A1X1ZVL8</accession>
<keyword evidence="4" id="KW-1185">Reference proteome</keyword>
<dbReference type="RefSeq" id="WP_085077090.1">
    <property type="nucleotide sequence ID" value="NZ_JACKRZ010000113.1"/>
</dbReference>
<proteinExistence type="predicted"/>
<dbReference type="InterPro" id="IPR050564">
    <property type="entry name" value="F420-G6PD/mer"/>
</dbReference>
<dbReference type="GO" id="GO:0016705">
    <property type="term" value="F:oxidoreductase activity, acting on paired donors, with incorporation or reduction of molecular oxygen"/>
    <property type="evidence" value="ECO:0007669"/>
    <property type="project" value="InterPro"/>
</dbReference>
<dbReference type="STRING" id="153971.AWC19_27825"/>
<dbReference type="SUPFAM" id="SSF51679">
    <property type="entry name" value="Bacterial luciferase-like"/>
    <property type="match status" value="1"/>
</dbReference>
<dbReference type="Gene3D" id="3.20.20.30">
    <property type="entry name" value="Luciferase-like domain"/>
    <property type="match status" value="1"/>
</dbReference>
<gene>
    <name evidence="3" type="ORF">AWC19_27825</name>
</gene>
<dbReference type="PANTHER" id="PTHR43244:SF1">
    <property type="entry name" value="5,10-METHYLENETETRAHYDROMETHANOPTERIN REDUCTASE"/>
    <property type="match status" value="1"/>
</dbReference>
<evidence type="ECO:0000256" key="1">
    <source>
        <dbReference type="ARBA" id="ARBA00023002"/>
    </source>
</evidence>
<dbReference type="InterPro" id="IPR011251">
    <property type="entry name" value="Luciferase-like_dom"/>
</dbReference>
<dbReference type="AlphaFoldDB" id="A0A1X1ZVL8"/>
<reference evidence="3 4" key="1">
    <citation type="submission" date="2016-01" db="EMBL/GenBank/DDBJ databases">
        <title>The new phylogeny of the genus Mycobacterium.</title>
        <authorList>
            <person name="Tarcisio F."/>
            <person name="Conor M."/>
            <person name="Antonella G."/>
            <person name="Elisabetta G."/>
            <person name="Giulia F.S."/>
            <person name="Sara T."/>
            <person name="Anna F."/>
            <person name="Clotilde B."/>
            <person name="Roberto B."/>
            <person name="Veronica D.S."/>
            <person name="Fabio R."/>
            <person name="Monica P."/>
            <person name="Olivier J."/>
            <person name="Enrico T."/>
            <person name="Nicola S."/>
        </authorList>
    </citation>
    <scope>NUCLEOTIDE SEQUENCE [LARGE SCALE GENOMIC DNA]</scope>
    <source>
        <strain evidence="3 4">DSM 44572</strain>
    </source>
</reference>
<evidence type="ECO:0000313" key="4">
    <source>
        <dbReference type="Proteomes" id="UP000193529"/>
    </source>
</evidence>
<organism evidence="3 4">
    <name type="scientific">Mycobacterium palustre</name>
    <dbReference type="NCBI Taxonomy" id="153971"/>
    <lineage>
        <taxon>Bacteria</taxon>
        <taxon>Bacillati</taxon>
        <taxon>Actinomycetota</taxon>
        <taxon>Actinomycetes</taxon>
        <taxon>Mycobacteriales</taxon>
        <taxon>Mycobacteriaceae</taxon>
        <taxon>Mycobacterium</taxon>
        <taxon>Mycobacterium simiae complex</taxon>
    </lineage>
</organism>
<dbReference type="PANTHER" id="PTHR43244">
    <property type="match status" value="1"/>
</dbReference>
<dbReference type="Pfam" id="PF00296">
    <property type="entry name" value="Bac_luciferase"/>
    <property type="match status" value="1"/>
</dbReference>
<keyword evidence="1" id="KW-0560">Oxidoreductase</keyword>
<dbReference type="InterPro" id="IPR036661">
    <property type="entry name" value="Luciferase-like_sf"/>
</dbReference>
<dbReference type="OrthoDB" id="4663231at2"/>
<evidence type="ECO:0000313" key="3">
    <source>
        <dbReference type="EMBL" id="ORW28144.1"/>
    </source>
</evidence>
<name>A0A1X1ZVL8_9MYCO</name>
<feature type="domain" description="Luciferase-like" evidence="2">
    <location>
        <begin position="15"/>
        <end position="349"/>
    </location>
</feature>
<protein>
    <recommendedName>
        <fullName evidence="2">Luciferase-like domain-containing protein</fullName>
    </recommendedName>
</protein>
<dbReference type="EMBL" id="LQPJ01000065">
    <property type="protein sequence ID" value="ORW28144.1"/>
    <property type="molecule type" value="Genomic_DNA"/>
</dbReference>